<reference evidence="2 3" key="1">
    <citation type="submission" date="2019-01" db="EMBL/GenBank/DDBJ databases">
        <title>Pseudolysobacter antarctica gen. nov., sp. nov., isolated from Fildes Peninsula, Antarctica.</title>
        <authorList>
            <person name="Wei Z."/>
            <person name="Peng F."/>
        </authorList>
    </citation>
    <scope>NUCLEOTIDE SEQUENCE [LARGE SCALE GENOMIC DNA]</scope>
    <source>
        <strain evidence="2 3">AQ6-296</strain>
    </source>
</reference>
<accession>A0A411HQS3</accession>
<proteinExistence type="predicted"/>
<evidence type="ECO:0000259" key="1">
    <source>
        <dbReference type="Pfam" id="PF13723"/>
    </source>
</evidence>
<dbReference type="SUPFAM" id="SSF53901">
    <property type="entry name" value="Thiolase-like"/>
    <property type="match status" value="1"/>
</dbReference>
<organism evidence="2 3">
    <name type="scientific">Pseudolysobacter antarcticus</name>
    <dbReference type="NCBI Taxonomy" id="2511995"/>
    <lineage>
        <taxon>Bacteria</taxon>
        <taxon>Pseudomonadati</taxon>
        <taxon>Pseudomonadota</taxon>
        <taxon>Gammaproteobacteria</taxon>
        <taxon>Lysobacterales</taxon>
        <taxon>Rhodanobacteraceae</taxon>
        <taxon>Pseudolysobacter</taxon>
    </lineage>
</organism>
<dbReference type="EMBL" id="CP035704">
    <property type="protein sequence ID" value="QBB72792.1"/>
    <property type="molecule type" value="Genomic_DNA"/>
</dbReference>
<dbReference type="AlphaFoldDB" id="A0A411HQS3"/>
<dbReference type="Pfam" id="PF13723">
    <property type="entry name" value="Ketoacyl-synt_2"/>
    <property type="match status" value="1"/>
</dbReference>
<dbReference type="Gene3D" id="3.40.47.10">
    <property type="match status" value="1"/>
</dbReference>
<sequence length="264" mass="27048">MYVDGIGFWAAGLPNLAALRGCLRGDPALTDAPVKPAPSMLAAAEKRRAPDSVLLALEVATQACSAAARDPRELPSVFTCTYGDLAITDHMCSTLASAPTQLSPTKFHNSVHNAAAGYWGIASGSTTPTTALSAGPHSFGAGLCEAAMQLQADNDSVLLVAYDIASPPVLNQVASSTALFGAALVLSNHRSAQSVACIELVIEHGAPPSSAIFSSSLLQQLYTSNPMASCLPLFVALAGAPQTGVILSAGAELLLRMEISECPT</sequence>
<evidence type="ECO:0000313" key="3">
    <source>
        <dbReference type="Proteomes" id="UP000291562"/>
    </source>
</evidence>
<dbReference type="KEGG" id="xbc:ELE36_19845"/>
<gene>
    <name evidence="2" type="ORF">ELE36_19845</name>
</gene>
<feature type="domain" description="Beta-ketoacyl synthase-like N-terminal" evidence="1">
    <location>
        <begin position="30"/>
        <end position="192"/>
    </location>
</feature>
<dbReference type="InterPro" id="IPR016039">
    <property type="entry name" value="Thiolase-like"/>
</dbReference>
<keyword evidence="3" id="KW-1185">Reference proteome</keyword>
<dbReference type="OrthoDB" id="9798676at2"/>
<dbReference type="GO" id="GO:0016746">
    <property type="term" value="F:acyltransferase activity"/>
    <property type="evidence" value="ECO:0007669"/>
    <property type="project" value="InterPro"/>
</dbReference>
<name>A0A411HQS3_9GAMM</name>
<dbReference type="Proteomes" id="UP000291562">
    <property type="component" value="Chromosome"/>
</dbReference>
<evidence type="ECO:0000313" key="2">
    <source>
        <dbReference type="EMBL" id="QBB72792.1"/>
    </source>
</evidence>
<protein>
    <recommendedName>
        <fullName evidence="1">Beta-ketoacyl synthase-like N-terminal domain-containing protein</fullName>
    </recommendedName>
</protein>
<dbReference type="InterPro" id="IPR014030">
    <property type="entry name" value="Ketoacyl_synth_N"/>
</dbReference>